<gene>
    <name evidence="2" type="ORF">APLA_LOCUS4594</name>
</gene>
<accession>A0A8S0ZF85</accession>
<protein>
    <recommendedName>
        <fullName evidence="1">CFA20 domain-containing protein</fullName>
    </recommendedName>
</protein>
<organism evidence="2 3">
    <name type="scientific">Arctia plantaginis</name>
    <name type="common">Wood tiger moth</name>
    <name type="synonym">Phalaena plantaginis</name>
    <dbReference type="NCBI Taxonomy" id="874455"/>
    <lineage>
        <taxon>Eukaryota</taxon>
        <taxon>Metazoa</taxon>
        <taxon>Ecdysozoa</taxon>
        <taxon>Arthropoda</taxon>
        <taxon>Hexapoda</taxon>
        <taxon>Insecta</taxon>
        <taxon>Pterygota</taxon>
        <taxon>Neoptera</taxon>
        <taxon>Endopterygota</taxon>
        <taxon>Lepidoptera</taxon>
        <taxon>Glossata</taxon>
        <taxon>Ditrysia</taxon>
        <taxon>Noctuoidea</taxon>
        <taxon>Erebidae</taxon>
        <taxon>Arctiinae</taxon>
        <taxon>Arctia</taxon>
    </lineage>
</organism>
<reference evidence="2 3" key="1">
    <citation type="submission" date="2020-04" db="EMBL/GenBank/DDBJ databases">
        <authorList>
            <person name="Wallbank WR R."/>
            <person name="Pardo Diaz C."/>
            <person name="Kozak K."/>
            <person name="Martin S."/>
            <person name="Jiggins C."/>
            <person name="Moest M."/>
            <person name="Warren A I."/>
            <person name="Byers J.R.P. K."/>
            <person name="Montejo-Kovacevich G."/>
            <person name="Yen C E."/>
        </authorList>
    </citation>
    <scope>NUCLEOTIDE SEQUENCE [LARGE SCALE GENOMIC DNA]</scope>
</reference>
<dbReference type="InterPro" id="IPR040441">
    <property type="entry name" value="CFA20/CFAP20DC"/>
</dbReference>
<keyword evidence="3" id="KW-1185">Reference proteome</keyword>
<dbReference type="Pfam" id="PF05018">
    <property type="entry name" value="CFA20_dom"/>
    <property type="match status" value="1"/>
</dbReference>
<name>A0A8S0ZF85_ARCPL</name>
<dbReference type="InterPro" id="IPR007714">
    <property type="entry name" value="CFA20_dom"/>
</dbReference>
<dbReference type="AlphaFoldDB" id="A0A8S0ZF85"/>
<dbReference type="PANTHER" id="PTHR12458">
    <property type="entry name" value="ORF PROTEIN"/>
    <property type="match status" value="1"/>
</dbReference>
<evidence type="ECO:0000313" key="2">
    <source>
        <dbReference type="EMBL" id="CAB3231733.1"/>
    </source>
</evidence>
<evidence type="ECO:0000313" key="3">
    <source>
        <dbReference type="Proteomes" id="UP000494106"/>
    </source>
</evidence>
<dbReference type="Proteomes" id="UP000494106">
    <property type="component" value="Unassembled WGS sequence"/>
</dbReference>
<sequence length="84" mass="9713">MYRTAYQRGMLTVFFSGGSKPLEIWDTQTKDGYIKRFLDQEIKTMVMEIRGTNISTTYIICPKGNQVLGIHMPFLMDGIKFNLI</sequence>
<dbReference type="EMBL" id="CADEBC010000473">
    <property type="protein sequence ID" value="CAB3231733.1"/>
    <property type="molecule type" value="Genomic_DNA"/>
</dbReference>
<comment type="caution">
    <text evidence="2">The sequence shown here is derived from an EMBL/GenBank/DDBJ whole genome shotgun (WGS) entry which is preliminary data.</text>
</comment>
<dbReference type="OrthoDB" id="7486196at2759"/>
<proteinExistence type="predicted"/>
<feature type="domain" description="CFA20" evidence="1">
    <location>
        <begin position="1"/>
        <end position="76"/>
    </location>
</feature>
<evidence type="ECO:0000259" key="1">
    <source>
        <dbReference type="Pfam" id="PF05018"/>
    </source>
</evidence>